<dbReference type="Proteomes" id="UP000515928">
    <property type="component" value="Chromosome"/>
</dbReference>
<protein>
    <submittedName>
        <fullName evidence="1">MmcQ/YjbR family DNA-binding protein</fullName>
    </submittedName>
</protein>
<dbReference type="Gene3D" id="3.90.1150.30">
    <property type="match status" value="1"/>
</dbReference>
<dbReference type="GO" id="GO:0003677">
    <property type="term" value="F:DNA binding"/>
    <property type="evidence" value="ECO:0007669"/>
    <property type="project" value="UniProtKB-KW"/>
</dbReference>
<dbReference type="PANTHER" id="PTHR35145">
    <property type="entry name" value="CYTOPLASMIC PROTEIN-RELATED"/>
    <property type="match status" value="1"/>
</dbReference>
<dbReference type="EMBL" id="CP060715">
    <property type="protein sequence ID" value="QNN60143.1"/>
    <property type="molecule type" value="Genomic_DNA"/>
</dbReference>
<dbReference type="SUPFAM" id="SSF142906">
    <property type="entry name" value="YjbR-like"/>
    <property type="match status" value="1"/>
</dbReference>
<dbReference type="KEGG" id="eio:H9L01_07150"/>
<dbReference type="PANTHER" id="PTHR35145:SF1">
    <property type="entry name" value="CYTOPLASMIC PROTEIN"/>
    <property type="match status" value="1"/>
</dbReference>
<dbReference type="InterPro" id="IPR058532">
    <property type="entry name" value="YjbR/MT2646/Rv2570-like"/>
</dbReference>
<evidence type="ECO:0000313" key="1">
    <source>
        <dbReference type="EMBL" id="QNN60143.1"/>
    </source>
</evidence>
<evidence type="ECO:0000313" key="2">
    <source>
        <dbReference type="Proteomes" id="UP000515928"/>
    </source>
</evidence>
<dbReference type="RefSeq" id="WP_187533275.1">
    <property type="nucleotide sequence ID" value="NZ_CBCSHU010000011.1"/>
</dbReference>
<proteinExistence type="predicted"/>
<dbReference type="InterPro" id="IPR007351">
    <property type="entry name" value="YjbR"/>
</dbReference>
<dbReference type="InterPro" id="IPR038056">
    <property type="entry name" value="YjbR-like_sf"/>
</dbReference>
<dbReference type="AlphaFoldDB" id="A0A7G9RX18"/>
<reference evidence="1 2" key="1">
    <citation type="submission" date="2020-08" db="EMBL/GenBank/DDBJ databases">
        <title>Genome sequence of Erysipelothrix inopinata DSM 15511T.</title>
        <authorList>
            <person name="Hyun D.-W."/>
            <person name="Bae J.-W."/>
        </authorList>
    </citation>
    <scope>NUCLEOTIDE SEQUENCE [LARGE SCALE GENOMIC DNA]</scope>
    <source>
        <strain evidence="1 2">DSM 15511</strain>
    </source>
</reference>
<dbReference type="Pfam" id="PF04237">
    <property type="entry name" value="YjbR"/>
    <property type="match status" value="1"/>
</dbReference>
<accession>A0A7G9RX18</accession>
<name>A0A7G9RX18_9FIRM</name>
<keyword evidence="2" id="KW-1185">Reference proteome</keyword>
<sequence length="122" mass="14286">MELTNRELELVEFGNSLRGAEVYFREDWGCYYFSLLGKAFGMLNDNRITLKGNPNKNIQLRLKYEDITPGYHTNKVHWNTVVIDSDVLTVADMKEFILESYSLVYAKLTRKDKEIVDDMPLR</sequence>
<gene>
    <name evidence="1" type="ORF">H9L01_07150</name>
</gene>
<organism evidence="1 2">
    <name type="scientific">Erysipelothrix inopinata</name>
    <dbReference type="NCBI Taxonomy" id="225084"/>
    <lineage>
        <taxon>Bacteria</taxon>
        <taxon>Bacillati</taxon>
        <taxon>Bacillota</taxon>
        <taxon>Erysipelotrichia</taxon>
        <taxon>Erysipelotrichales</taxon>
        <taxon>Erysipelotrichaceae</taxon>
        <taxon>Erysipelothrix</taxon>
    </lineage>
</organism>
<keyword evidence="1" id="KW-0238">DNA-binding</keyword>